<dbReference type="InterPro" id="IPR025875">
    <property type="entry name" value="Leu-rich_rpt_4"/>
</dbReference>
<dbReference type="PANTHER" id="PTHR46652:SF3">
    <property type="entry name" value="LEUCINE-RICH REPEAT-CONTAINING PROTEIN 9"/>
    <property type="match status" value="1"/>
</dbReference>
<evidence type="ECO:0000256" key="1">
    <source>
        <dbReference type="ARBA" id="ARBA00022614"/>
    </source>
</evidence>
<feature type="compositionally biased region" description="Pro residues" evidence="3">
    <location>
        <begin position="583"/>
        <end position="593"/>
    </location>
</feature>
<sequence>MLQVPDVLDDAEAAAELRQLLVVGHPEASAALLRIVDGLGGLSRLTELWLVEAGLRDVAVVRVCVTLEKLVLSTNRLTELPDLAPLSRLHTLWLPGNRIARVSRLASLVALEDLNLADNLICTLRKALTGCKRLTTLNLSGNPLASLKASPRTQGSSLYENSSGQQSHRNLPFSLQEARHLCDAHALRVLSLADPVYGVTPMARLCNYRSCVLLHLPQLLYLDGFSVEPEELTQLKVRGGVSRERPGAVRDLSTLQMSFAELELELESVGNVAMSVHPQGSRLANVCQNLLDRFSCSSQFACASREPLLVSNCLALADSQWLKRHPPRPSSIRRLAPLVRLSKGTRLRRTAARGGKRSVEPDDKQCGMYRVLGPRPELLFLVEFQYECVDDEAADYDGPDQGIEEGLRRIAPWWKDVRAPASVKHPVLDEALLARCVACNDWGRLTAVNLAGRGVKVLGELPLLPCVSHLDLSYNQLGSLGSLYAFPNLRSLNLSFNNFVTLVNMRDLPHLESLNLSWNNIRHLLVVLRSLNKHTAGLRCLQVCHNPVEDVLESAQGRYLAARYLPRLGALDGEPVQAGPVFLEPPPPPPSAPPSGTQSPAHKQGAPLNRVRSGHSPAVRHPAAGPAGRPASSRPASVRQSPSRQPLPPPQPTAQPQEEHLPGKRECGPDELRLRWRADMGKEREQDGAPDCLQPDRYSLSASGRGLTHVLDPTLVPWAMAMAGAAAPGAQMHPAATTSSTSWLGATRWADLSNNLLGEGGLTHVLASLPHLLQLNAARNAIEALPMSCFQHCPGLIKLDLSRNYLRAVPLLKPLQNLQFLDLSSNQLQSLCGLEEMTSLRELHLANNYIRTLQELQPVRRLHRLNVLDLTGNDVSDDINFKKFVIFHLRNLESVNGQEVMDGDLVAARETFGGCLDRDALLTQYSWRDMTHLVELHLTSAGLRQVLLAVTQFYTGRKMVERYHINRDEKRPYFVESGGGC</sequence>
<dbReference type="Pfam" id="PF13855">
    <property type="entry name" value="LRR_8"/>
    <property type="match status" value="2"/>
</dbReference>
<dbReference type="SMART" id="SM00369">
    <property type="entry name" value="LRR_TYP"/>
    <property type="match status" value="7"/>
</dbReference>
<protein>
    <submittedName>
        <fullName evidence="5">Leucine-rich repeat-containing protein 9-like</fullName>
    </submittedName>
</protein>
<gene>
    <name evidence="5" type="primary">LOC113208259</name>
</gene>
<evidence type="ECO:0000313" key="4">
    <source>
        <dbReference type="Proteomes" id="UP000504606"/>
    </source>
</evidence>
<dbReference type="InterPro" id="IPR032675">
    <property type="entry name" value="LRR_dom_sf"/>
</dbReference>
<dbReference type="InterPro" id="IPR003591">
    <property type="entry name" value="Leu-rich_rpt_typical-subtyp"/>
</dbReference>
<name>A0A9C6TU46_FRAOC</name>
<dbReference type="InterPro" id="IPR001611">
    <property type="entry name" value="Leu-rich_rpt"/>
</dbReference>
<feature type="compositionally biased region" description="Low complexity" evidence="3">
    <location>
        <begin position="617"/>
        <end position="644"/>
    </location>
</feature>
<dbReference type="SUPFAM" id="SSF52058">
    <property type="entry name" value="L domain-like"/>
    <property type="match status" value="1"/>
</dbReference>
<dbReference type="SMART" id="SM00364">
    <property type="entry name" value="LRR_BAC"/>
    <property type="match status" value="7"/>
</dbReference>
<dbReference type="Pfam" id="PF13516">
    <property type="entry name" value="LRR_6"/>
    <property type="match status" value="1"/>
</dbReference>
<evidence type="ECO:0000256" key="2">
    <source>
        <dbReference type="ARBA" id="ARBA00022737"/>
    </source>
</evidence>
<dbReference type="PRINTS" id="PR00019">
    <property type="entry name" value="LEURICHRPT"/>
</dbReference>
<dbReference type="SUPFAM" id="SSF52075">
    <property type="entry name" value="Outer arm dynein light chain 1"/>
    <property type="match status" value="1"/>
</dbReference>
<dbReference type="Pfam" id="PF12799">
    <property type="entry name" value="LRR_4"/>
    <property type="match status" value="1"/>
</dbReference>
<dbReference type="KEGG" id="foc:113208259"/>
<dbReference type="RefSeq" id="XP_052120112.1">
    <property type="nucleotide sequence ID" value="XM_052264152.1"/>
</dbReference>
<proteinExistence type="predicted"/>
<dbReference type="PROSITE" id="PS51450">
    <property type="entry name" value="LRR"/>
    <property type="match status" value="7"/>
</dbReference>
<dbReference type="PANTHER" id="PTHR46652">
    <property type="entry name" value="LEUCINE-RICH REPEAT AND IQ DOMAIN-CONTAINING PROTEIN 1-RELATED"/>
    <property type="match status" value="1"/>
</dbReference>
<feature type="compositionally biased region" description="Basic and acidic residues" evidence="3">
    <location>
        <begin position="657"/>
        <end position="670"/>
    </location>
</feature>
<feature type="compositionally biased region" description="Polar residues" evidence="3">
    <location>
        <begin position="151"/>
        <end position="167"/>
    </location>
</feature>
<keyword evidence="2" id="KW-0677">Repeat</keyword>
<dbReference type="InterPro" id="IPR050836">
    <property type="entry name" value="SDS22/Internalin_LRR"/>
</dbReference>
<dbReference type="GeneID" id="113208259"/>
<evidence type="ECO:0000256" key="3">
    <source>
        <dbReference type="SAM" id="MobiDB-lite"/>
    </source>
</evidence>
<evidence type="ECO:0000313" key="5">
    <source>
        <dbReference type="RefSeq" id="XP_052120112.1"/>
    </source>
</evidence>
<organism evidence="4 5">
    <name type="scientific">Frankliniella occidentalis</name>
    <name type="common">Western flower thrips</name>
    <name type="synonym">Euthrips occidentalis</name>
    <dbReference type="NCBI Taxonomy" id="133901"/>
    <lineage>
        <taxon>Eukaryota</taxon>
        <taxon>Metazoa</taxon>
        <taxon>Ecdysozoa</taxon>
        <taxon>Arthropoda</taxon>
        <taxon>Hexapoda</taxon>
        <taxon>Insecta</taxon>
        <taxon>Pterygota</taxon>
        <taxon>Neoptera</taxon>
        <taxon>Paraneoptera</taxon>
        <taxon>Thysanoptera</taxon>
        <taxon>Terebrantia</taxon>
        <taxon>Thripoidea</taxon>
        <taxon>Thripidae</taxon>
        <taxon>Frankliniella</taxon>
    </lineage>
</organism>
<dbReference type="Proteomes" id="UP000504606">
    <property type="component" value="Unplaced"/>
</dbReference>
<accession>A0A9C6TU46</accession>
<reference evidence="5" key="1">
    <citation type="submission" date="2025-08" db="UniProtKB">
        <authorList>
            <consortium name="RefSeq"/>
        </authorList>
    </citation>
    <scope>IDENTIFICATION</scope>
    <source>
        <tissue evidence="5">Whole organism</tissue>
    </source>
</reference>
<dbReference type="SMART" id="SM00365">
    <property type="entry name" value="LRR_SD22"/>
    <property type="match status" value="3"/>
</dbReference>
<keyword evidence="1" id="KW-0433">Leucine-rich repeat</keyword>
<dbReference type="OrthoDB" id="676979at2759"/>
<feature type="region of interest" description="Disordered" evidence="3">
    <location>
        <begin position="147"/>
        <end position="167"/>
    </location>
</feature>
<dbReference type="Gene3D" id="3.80.10.10">
    <property type="entry name" value="Ribonuclease Inhibitor"/>
    <property type="match status" value="3"/>
</dbReference>
<dbReference type="AlphaFoldDB" id="A0A9C6TU46"/>
<keyword evidence="4" id="KW-1185">Reference proteome</keyword>
<feature type="region of interest" description="Disordered" evidence="3">
    <location>
        <begin position="576"/>
        <end position="670"/>
    </location>
</feature>